<accession>A0ABW4Z7R6</accession>
<organism evidence="1 2">
    <name type="scientific">Rubritalea tangerina</name>
    <dbReference type="NCBI Taxonomy" id="430798"/>
    <lineage>
        <taxon>Bacteria</taxon>
        <taxon>Pseudomonadati</taxon>
        <taxon>Verrucomicrobiota</taxon>
        <taxon>Verrucomicrobiia</taxon>
        <taxon>Verrucomicrobiales</taxon>
        <taxon>Rubritaleaceae</taxon>
        <taxon>Rubritalea</taxon>
    </lineage>
</organism>
<proteinExistence type="predicted"/>
<evidence type="ECO:0000313" key="1">
    <source>
        <dbReference type="EMBL" id="MFD2157862.1"/>
    </source>
</evidence>
<dbReference type="RefSeq" id="WP_377089004.1">
    <property type="nucleotide sequence ID" value="NZ_JBHSJL010000014.1"/>
</dbReference>
<reference evidence="2" key="1">
    <citation type="journal article" date="2019" name="Int. J. Syst. Evol. Microbiol.">
        <title>The Global Catalogue of Microorganisms (GCM) 10K type strain sequencing project: providing services to taxonomists for standard genome sequencing and annotation.</title>
        <authorList>
            <consortium name="The Broad Institute Genomics Platform"/>
            <consortium name="The Broad Institute Genome Sequencing Center for Infectious Disease"/>
            <person name="Wu L."/>
            <person name="Ma J."/>
        </authorList>
    </citation>
    <scope>NUCLEOTIDE SEQUENCE [LARGE SCALE GENOMIC DNA]</scope>
    <source>
        <strain evidence="2">CCUG 57942</strain>
    </source>
</reference>
<gene>
    <name evidence="1" type="ORF">ACFSW8_03000</name>
</gene>
<keyword evidence="2" id="KW-1185">Reference proteome</keyword>
<dbReference type="Proteomes" id="UP001597389">
    <property type="component" value="Unassembled WGS sequence"/>
</dbReference>
<name>A0ABW4Z7R6_9BACT</name>
<evidence type="ECO:0000313" key="2">
    <source>
        <dbReference type="Proteomes" id="UP001597389"/>
    </source>
</evidence>
<sequence length="48" mass="5591">MPEYGELRESVTQRLKRIREAFSEAKMHADKREELDKLMQKSAAQSPA</sequence>
<dbReference type="EMBL" id="JBHUJB010000013">
    <property type="protein sequence ID" value="MFD2157862.1"/>
    <property type="molecule type" value="Genomic_DNA"/>
</dbReference>
<comment type="caution">
    <text evidence="1">The sequence shown here is derived from an EMBL/GenBank/DDBJ whole genome shotgun (WGS) entry which is preliminary data.</text>
</comment>
<protein>
    <submittedName>
        <fullName evidence="1">Uncharacterized protein</fullName>
    </submittedName>
</protein>